<accession>A0A4Y6ES48</accession>
<sequence>MTQAYTTYGPGRIVASETNRGRTRHRVAGNGFDVWMDATDVRIASEGEGALGGAPVGADPVGGEPGMNNYVFNPENEMPNGMLSNVLGSHREAWAPVDFDNSTTLPYDPTPQYPALPGETESTIQPIHQIEPDERLDDTNSVTFRDEADDRDDLFSENFAKGASFHEANPAALALGLGGGGGGAAAGGAAGAAGGGLARGLLPQIPGLAGGGGGEEEGGEEEPGPLDVGGKVEQAGEQAEQQIEELGPGAGWGPLVQAAIGPDGDDYQTGDITDLDAVEDGHGAGRPDGPVPLVNTQRDRERPERPRERPQHGSEPDTEADIVSRPDHGAPADPTGRDSLPDLEDIDGLNSPISSGDVRGVGDRARSELNQLGPGAGWGGLVKAHNLGSKYVDLPLEVDHFTPMAQFQHDPVGFIDRHGHVVDDTGDTGNHRMAQYMDLVEGDRQLREAAWTDVRAKALRLRREGAVTVKDVGPDRIYANVKGDNGEYDVMIAKGGVTSGFGSGHAIANWHCACDWGKWAFKRKHTFVGRLCSHAYATYMEMQSQHVKNKPRTQKVHNPHPYRKRADALQSIPTRLQPELVINDVQDEAEMVDVQEDERKETGPEGILHFSRVLEACERDGTPYPRELVAFLERYAEDQTPEDWVVGDHTEGEPAVEELREYATEPQAEHFGDMEDHIDDVRDAVETARDNGMDASPLVASFHEAKPDLTGIDYSVIPGPGSHQPFNGSGPLPPLEIGTAEDNVKDFTYDDVTEFSDGDYDNDGMEKYRTKEGATDDNSDIVAAFQREAGAALMGNAPAAATAPSGGDDFAGAAAAFLRTAGRHYTPSEQAELMGERHAMGARNLDGLDLTGTHYEDAAVGLFT</sequence>
<feature type="compositionally biased region" description="Basic and acidic residues" evidence="1">
    <location>
        <begin position="297"/>
        <end position="315"/>
    </location>
</feature>
<feature type="compositionally biased region" description="Low complexity" evidence="1">
    <location>
        <begin position="225"/>
        <end position="240"/>
    </location>
</feature>
<feature type="region of interest" description="Disordered" evidence="1">
    <location>
        <begin position="259"/>
        <end position="361"/>
    </location>
</feature>
<keyword evidence="3" id="KW-1185">Reference proteome</keyword>
<name>A0A4Y6ES48_9CAUD</name>
<evidence type="ECO:0000313" key="3">
    <source>
        <dbReference type="Proteomes" id="UP000318375"/>
    </source>
</evidence>
<reference evidence="2 3" key="1">
    <citation type="submission" date="2019-05" db="EMBL/GenBank/DDBJ databases">
        <authorList>
            <person name="Pope W.H."/>
            <person name="Garlena R.A."/>
            <person name="Russell D.A."/>
            <person name="Jacobs-Sera D."/>
            <person name="Hatfull G.F."/>
        </authorList>
    </citation>
    <scope>NUCLEOTIDE SEQUENCE [LARGE SCALE GENOMIC DNA]</scope>
</reference>
<dbReference type="RefSeq" id="YP_010058881.1">
    <property type="nucleotide sequence ID" value="NC_054723.1"/>
</dbReference>
<evidence type="ECO:0000313" key="2">
    <source>
        <dbReference type="EMBL" id="QDF18579.1"/>
    </source>
</evidence>
<feature type="compositionally biased region" description="Acidic residues" evidence="1">
    <location>
        <begin position="214"/>
        <end position="224"/>
    </location>
</feature>
<dbReference type="EMBL" id="MK977695">
    <property type="protein sequence ID" value="QDF18579.1"/>
    <property type="molecule type" value="Genomic_DNA"/>
</dbReference>
<evidence type="ECO:0008006" key="4">
    <source>
        <dbReference type="Google" id="ProtNLM"/>
    </source>
</evidence>
<feature type="compositionally biased region" description="Basic and acidic residues" evidence="1">
    <location>
        <begin position="322"/>
        <end position="340"/>
    </location>
</feature>
<dbReference type="GeneID" id="64766112"/>
<protein>
    <recommendedName>
        <fullName evidence="4">LysM-like endolysin</fullName>
    </recommendedName>
</protein>
<proteinExistence type="predicted"/>
<evidence type="ECO:0000256" key="1">
    <source>
        <dbReference type="SAM" id="MobiDB-lite"/>
    </source>
</evidence>
<dbReference type="KEGG" id="vg:64766112"/>
<organism evidence="2 3">
    <name type="scientific">Gordonia phage Pupper</name>
    <dbReference type="NCBI Taxonomy" id="2571249"/>
    <lineage>
        <taxon>Viruses</taxon>
        <taxon>Duplodnaviria</taxon>
        <taxon>Heunggongvirae</taxon>
        <taxon>Uroviricota</taxon>
        <taxon>Caudoviricetes</taxon>
        <taxon>Puppervirus</taxon>
        <taxon>Puppervirus Pupper</taxon>
    </lineage>
</organism>
<gene>
    <name evidence="2" type="primary">93</name>
    <name evidence="2" type="ORF">SEA_PUPPER_93</name>
</gene>
<feature type="compositionally biased region" description="Acidic residues" evidence="1">
    <location>
        <begin position="263"/>
        <end position="278"/>
    </location>
</feature>
<dbReference type="Proteomes" id="UP000318375">
    <property type="component" value="Segment"/>
</dbReference>
<feature type="region of interest" description="Disordered" evidence="1">
    <location>
        <begin position="206"/>
        <end position="240"/>
    </location>
</feature>